<evidence type="ECO:0000313" key="4">
    <source>
        <dbReference type="Proteomes" id="UP001597262"/>
    </source>
</evidence>
<organism evidence="3 4">
    <name type="scientific">Paenibacillus puldeungensis</name>
    <dbReference type="NCBI Taxonomy" id="696536"/>
    <lineage>
        <taxon>Bacteria</taxon>
        <taxon>Bacillati</taxon>
        <taxon>Bacillota</taxon>
        <taxon>Bacilli</taxon>
        <taxon>Bacillales</taxon>
        <taxon>Paenibacillaceae</taxon>
        <taxon>Paenibacillus</taxon>
    </lineage>
</organism>
<comment type="caution">
    <text evidence="3">The sequence shown here is derived from an EMBL/GenBank/DDBJ whole genome shotgun (WGS) entry which is preliminary data.</text>
</comment>
<dbReference type="InterPro" id="IPR009839">
    <property type="entry name" value="SseB_N"/>
</dbReference>
<feature type="domain" description="SseB protein N-terminal" evidence="1">
    <location>
        <begin position="207"/>
        <end position="307"/>
    </location>
</feature>
<gene>
    <name evidence="3" type="ORF">ACFQ3W_24605</name>
</gene>
<dbReference type="Proteomes" id="UP001597262">
    <property type="component" value="Unassembled WGS sequence"/>
</dbReference>
<dbReference type="InterPro" id="IPR027945">
    <property type="entry name" value="SseB_C"/>
</dbReference>
<keyword evidence="4" id="KW-1185">Reference proteome</keyword>
<reference evidence="4" key="1">
    <citation type="journal article" date="2019" name="Int. J. Syst. Evol. Microbiol.">
        <title>The Global Catalogue of Microorganisms (GCM) 10K type strain sequencing project: providing services to taxonomists for standard genome sequencing and annotation.</title>
        <authorList>
            <consortium name="The Broad Institute Genomics Platform"/>
            <consortium name="The Broad Institute Genome Sequencing Center for Infectious Disease"/>
            <person name="Wu L."/>
            <person name="Ma J."/>
        </authorList>
    </citation>
    <scope>NUCLEOTIDE SEQUENCE [LARGE SCALE GENOMIC DNA]</scope>
    <source>
        <strain evidence="4">CCUG 59189</strain>
    </source>
</reference>
<dbReference type="Pfam" id="PF07179">
    <property type="entry name" value="SseB"/>
    <property type="match status" value="1"/>
</dbReference>
<name>A0ABW3S603_9BACL</name>
<dbReference type="EMBL" id="JBHTLM010000031">
    <property type="protein sequence ID" value="MFD1179456.1"/>
    <property type="molecule type" value="Genomic_DNA"/>
</dbReference>
<dbReference type="RefSeq" id="WP_379321880.1">
    <property type="nucleotide sequence ID" value="NZ_JBHTLM010000031.1"/>
</dbReference>
<evidence type="ECO:0000313" key="3">
    <source>
        <dbReference type="EMBL" id="MFD1179456.1"/>
    </source>
</evidence>
<accession>A0ABW3S603</accession>
<dbReference type="Pfam" id="PF14581">
    <property type="entry name" value="SseB_C"/>
    <property type="match status" value="1"/>
</dbReference>
<sequence length="442" mass="51332">MNDQRKDEIGRKFLLNGPLVEAECLELKIQELIFLIHSGEHFKENKAFINDDFDERIKFFHNVLLEKVNSSEALYMAYDKNTNYPFLDASDRVWLFSEEEFAASAEDYFMQQLLMLEMKKISKENIIKTLAELHMLGISKLLIDNGQYTVELERDDLLPPPDWTGTPEISIPVTNPRLQHALIRFFQTLYAKNNDENRNQLLHMLEDQMLDEVVQAKYLIPMQLKEEEPAVPNDQGVVTVNKGTIIQFGVLSAQDETNWLPAFTDWNEFEKAYDKTVWSSNIGTYDDLLALSENMKGIVINCHGLPLRMDENNKKMIEEYRKARQESPAEGIEKHTIEEDTQVLLGEPKEYPHQMIDAVKEHMKKQKGIKKAYLRLMIKDGEQSYLIIVDFEGNPDEVFAGISRAATPHLNGMILNMMEMDGWENEVKELIPFYKKKRFGLL</sequence>
<evidence type="ECO:0000259" key="1">
    <source>
        <dbReference type="Pfam" id="PF07179"/>
    </source>
</evidence>
<feature type="domain" description="SseB protein C-terminal" evidence="2">
    <location>
        <begin position="337"/>
        <end position="436"/>
    </location>
</feature>
<proteinExistence type="predicted"/>
<evidence type="ECO:0000259" key="2">
    <source>
        <dbReference type="Pfam" id="PF14581"/>
    </source>
</evidence>
<protein>
    <submittedName>
        <fullName evidence="3">Enhanced serine sensitivity protein SseB</fullName>
    </submittedName>
</protein>